<dbReference type="PANTHER" id="PTHR46741">
    <property type="entry name" value="OS09G0413600 PROTEIN"/>
    <property type="match status" value="1"/>
</dbReference>
<evidence type="ECO:0000313" key="2">
    <source>
        <dbReference type="Proteomes" id="UP000447434"/>
    </source>
</evidence>
<protein>
    <submittedName>
        <fullName evidence="1">Putative ribosomal protein L34Ae</fullName>
    </submittedName>
</protein>
<dbReference type="Proteomes" id="UP000447434">
    <property type="component" value="Chromosome 4"/>
</dbReference>
<reference evidence="2" key="1">
    <citation type="journal article" date="2020" name="Nat. Commun.">
        <title>Genome sequence of the cluster root forming white lupin.</title>
        <authorList>
            <person name="Hufnagel B."/>
            <person name="Marques A."/>
            <person name="Soriano A."/>
            <person name="Marques L."/>
            <person name="Divol F."/>
            <person name="Doumas P."/>
            <person name="Sallet E."/>
            <person name="Mancinotti D."/>
            <person name="Carrere S."/>
            <person name="Marande W."/>
            <person name="Arribat S."/>
            <person name="Keller J."/>
            <person name="Huneau C."/>
            <person name="Blein T."/>
            <person name="Aime D."/>
            <person name="Laguerre M."/>
            <person name="Taylor J."/>
            <person name="Schubert V."/>
            <person name="Nelson M."/>
            <person name="Geu-Flores F."/>
            <person name="Crespi M."/>
            <person name="Gallardo-Guerrero K."/>
            <person name="Delaux P.-M."/>
            <person name="Salse J."/>
            <person name="Berges H."/>
            <person name="Guyot R."/>
            <person name="Gouzy J."/>
            <person name="Peret B."/>
        </authorList>
    </citation>
    <scope>NUCLEOTIDE SEQUENCE [LARGE SCALE GENOMIC DNA]</scope>
    <source>
        <strain evidence="2">cv. Amiga</strain>
    </source>
</reference>
<dbReference type="GO" id="GO:0005840">
    <property type="term" value="C:ribosome"/>
    <property type="evidence" value="ECO:0007669"/>
    <property type="project" value="UniProtKB-KW"/>
</dbReference>
<dbReference type="Pfam" id="PF07891">
    <property type="entry name" value="DUF1666"/>
    <property type="match status" value="1"/>
</dbReference>
<proteinExistence type="predicted"/>
<sequence length="91" mass="10923">MLSYMLQKERKLKDIVRSGNCIVRKFQKQHEDELEHEQMVAQVGLKLISRALNMSKLRKEQVIWCHEKLHKIMFLTRKIVQVEPSFLLFPC</sequence>
<comment type="caution">
    <text evidence="1">The sequence shown here is derived from an EMBL/GenBank/DDBJ whole genome shotgun (WGS) entry which is preliminary data.</text>
</comment>
<accession>A0A6A4QRF8</accession>
<name>A0A6A4QRF8_LUPAL</name>
<dbReference type="PANTHER" id="PTHR46741:SF4">
    <property type="entry name" value="FINGER FYVE DOMAIN PROTEIN, PUTATIVE (DUF1666)-RELATED"/>
    <property type="match status" value="1"/>
</dbReference>
<organism evidence="1 2">
    <name type="scientific">Lupinus albus</name>
    <name type="common">White lupine</name>
    <name type="synonym">Lupinus termis</name>
    <dbReference type="NCBI Taxonomy" id="3870"/>
    <lineage>
        <taxon>Eukaryota</taxon>
        <taxon>Viridiplantae</taxon>
        <taxon>Streptophyta</taxon>
        <taxon>Embryophyta</taxon>
        <taxon>Tracheophyta</taxon>
        <taxon>Spermatophyta</taxon>
        <taxon>Magnoliopsida</taxon>
        <taxon>eudicotyledons</taxon>
        <taxon>Gunneridae</taxon>
        <taxon>Pentapetalae</taxon>
        <taxon>rosids</taxon>
        <taxon>fabids</taxon>
        <taxon>Fabales</taxon>
        <taxon>Fabaceae</taxon>
        <taxon>Papilionoideae</taxon>
        <taxon>50 kb inversion clade</taxon>
        <taxon>genistoids sensu lato</taxon>
        <taxon>core genistoids</taxon>
        <taxon>Genisteae</taxon>
        <taxon>Lupinus</taxon>
    </lineage>
</organism>
<dbReference type="EMBL" id="WOCE01000004">
    <property type="protein sequence ID" value="KAE9615514.1"/>
    <property type="molecule type" value="Genomic_DNA"/>
</dbReference>
<dbReference type="OrthoDB" id="772197at2759"/>
<gene>
    <name evidence="1" type="ORF">Lalb_Chr04g0256071</name>
</gene>
<evidence type="ECO:0000313" key="1">
    <source>
        <dbReference type="EMBL" id="KAE9615514.1"/>
    </source>
</evidence>
<keyword evidence="2" id="KW-1185">Reference proteome</keyword>
<dbReference type="AlphaFoldDB" id="A0A6A4QRF8"/>
<dbReference type="InterPro" id="IPR012870">
    <property type="entry name" value="DUF1666"/>
</dbReference>
<keyword evidence="1" id="KW-0689">Ribosomal protein</keyword>
<keyword evidence="1" id="KW-0687">Ribonucleoprotein</keyword>